<evidence type="ECO:0000313" key="1">
    <source>
        <dbReference type="EMBL" id="VBA47276.1"/>
    </source>
</evidence>
<organism evidence="1 2">
    <name type="scientific">Mycobacterium innocens</name>
    <dbReference type="NCBI Taxonomy" id="2341083"/>
    <lineage>
        <taxon>Bacteria</taxon>
        <taxon>Bacillati</taxon>
        <taxon>Actinomycetota</taxon>
        <taxon>Actinomycetes</taxon>
        <taxon>Mycobacteriales</taxon>
        <taxon>Mycobacteriaceae</taxon>
        <taxon>Mycobacterium</taxon>
    </lineage>
</organism>
<protein>
    <submittedName>
        <fullName evidence="1">Uncharacterized protein</fullName>
    </submittedName>
</protein>
<dbReference type="EMBL" id="UPHQ01000344">
    <property type="protein sequence ID" value="VBA47276.1"/>
    <property type="molecule type" value="Genomic_DNA"/>
</dbReference>
<evidence type="ECO:0000313" key="2">
    <source>
        <dbReference type="Proteomes" id="UP000267289"/>
    </source>
</evidence>
<accession>A0A498QMG1</accession>
<proteinExistence type="predicted"/>
<keyword evidence="2" id="KW-1185">Reference proteome</keyword>
<dbReference type="Proteomes" id="UP000267289">
    <property type="component" value="Unassembled WGS sequence"/>
</dbReference>
<sequence length="49" mass="5382">MTSVCAVEVSRSMADWVRSVSAVMVSHSVGSRLEVTMVVLVRWRSTVIS</sequence>
<dbReference type="AlphaFoldDB" id="A0A498QMG1"/>
<name>A0A498QMG1_9MYCO</name>
<reference evidence="1 2" key="1">
    <citation type="submission" date="2018-09" db="EMBL/GenBank/DDBJ databases">
        <authorList>
            <person name="Tagini F."/>
        </authorList>
    </citation>
    <scope>NUCLEOTIDE SEQUENCE [LARGE SCALE GENOMIC DNA]</scope>
    <source>
        <strain evidence="1 2">MK13</strain>
    </source>
</reference>
<gene>
    <name evidence="1" type="ORF">LAUMK13_05785</name>
</gene>